<reference evidence="8 9" key="1">
    <citation type="submission" date="2016-07" db="EMBL/GenBank/DDBJ databases">
        <title>Pervasive Adenine N6-methylation of Active Genes in Fungi.</title>
        <authorList>
            <consortium name="DOE Joint Genome Institute"/>
            <person name="Mondo S.J."/>
            <person name="Dannebaum R.O."/>
            <person name="Kuo R.C."/>
            <person name="Labutti K."/>
            <person name="Haridas S."/>
            <person name="Kuo A."/>
            <person name="Salamov A."/>
            <person name="Ahrendt S.R."/>
            <person name="Lipzen A."/>
            <person name="Sullivan W."/>
            <person name="Andreopoulos W.B."/>
            <person name="Clum A."/>
            <person name="Lindquist E."/>
            <person name="Daum C."/>
            <person name="Ramamoorthy G.K."/>
            <person name="Gryganskyi A."/>
            <person name="Culley D."/>
            <person name="Magnuson J.K."/>
            <person name="James T.Y."/>
            <person name="O'Malley M.A."/>
            <person name="Stajich J.E."/>
            <person name="Spatafora J.W."/>
            <person name="Visel A."/>
            <person name="Grigoriev I.V."/>
        </authorList>
    </citation>
    <scope>NUCLEOTIDE SEQUENCE [LARGE SCALE GENOMIC DNA]</scope>
    <source>
        <strain evidence="8 9">62-1032</strain>
    </source>
</reference>
<keyword evidence="5 6" id="KW-0472">Membrane</keyword>
<feature type="transmembrane region" description="Helical" evidence="6">
    <location>
        <begin position="64"/>
        <end position="85"/>
    </location>
</feature>
<keyword evidence="9" id="KW-1185">Reference proteome</keyword>
<evidence type="ECO:0000313" key="9">
    <source>
        <dbReference type="Proteomes" id="UP000193467"/>
    </source>
</evidence>
<dbReference type="GO" id="GO:0006644">
    <property type="term" value="P:phospholipid metabolic process"/>
    <property type="evidence" value="ECO:0007669"/>
    <property type="project" value="InterPro"/>
</dbReference>
<dbReference type="GO" id="GO:0046839">
    <property type="term" value="P:phospholipid dephosphorylation"/>
    <property type="evidence" value="ECO:0007669"/>
    <property type="project" value="TreeGrafter"/>
</dbReference>
<dbReference type="STRING" id="106004.A0A1Y2DRN7"/>
<evidence type="ECO:0000256" key="3">
    <source>
        <dbReference type="ARBA" id="ARBA00022692"/>
    </source>
</evidence>
<evidence type="ECO:0000259" key="7">
    <source>
        <dbReference type="SMART" id="SM00014"/>
    </source>
</evidence>
<sequence length="337" mass="36564">MSSSPGFGGWLKLYALDLLSMLAMGMVGLGVYFADPAPTRSFAVDFSDGEIIYPQFAYPLRNEIIPIWAAAMIAFFVPFVVFCIVQIRVRSFEDFNCAVFGVLYSLINAAVFQVFIKWLIGGLRPHFLTVCAPVIPEGIVGNGFQSIYFTRSICTGDAKEINDSLESMPSGHSTAAWAGLLFLSLYLNGHLKIFADTRSQFWKMIVFFAPLLGAFLITGALTIDEYHNWLYDCLAGAIIGSCSAIASYRLSYASIWDFRFNHVPLPRDTKSVGRFPYTLESANAGNFSHFAGAWRDGAPVKGAPGDAVQGGGLGGGVNGTFGAGQSHHHHQQGAPVV</sequence>
<gene>
    <name evidence="8" type="ORF">BCR35DRAFT_270722</name>
</gene>
<evidence type="ECO:0000256" key="1">
    <source>
        <dbReference type="ARBA" id="ARBA00004141"/>
    </source>
</evidence>
<dbReference type="SUPFAM" id="SSF48317">
    <property type="entry name" value="Acid phosphatase/Vanadium-dependent haloperoxidase"/>
    <property type="match status" value="1"/>
</dbReference>
<proteinExistence type="inferred from homology"/>
<comment type="subcellular location">
    <subcellularLocation>
        <location evidence="1">Membrane</location>
        <topology evidence="1">Multi-pass membrane protein</topology>
    </subcellularLocation>
</comment>
<evidence type="ECO:0000313" key="8">
    <source>
        <dbReference type="EMBL" id="ORY61907.1"/>
    </source>
</evidence>
<feature type="transmembrane region" description="Helical" evidence="6">
    <location>
        <begin position="97"/>
        <end position="120"/>
    </location>
</feature>
<organism evidence="8 9">
    <name type="scientific">Leucosporidium creatinivorum</name>
    <dbReference type="NCBI Taxonomy" id="106004"/>
    <lineage>
        <taxon>Eukaryota</taxon>
        <taxon>Fungi</taxon>
        <taxon>Dikarya</taxon>
        <taxon>Basidiomycota</taxon>
        <taxon>Pucciniomycotina</taxon>
        <taxon>Microbotryomycetes</taxon>
        <taxon>Leucosporidiales</taxon>
        <taxon>Leucosporidium</taxon>
    </lineage>
</organism>
<dbReference type="GO" id="GO:0016020">
    <property type="term" value="C:membrane"/>
    <property type="evidence" value="ECO:0007669"/>
    <property type="project" value="UniProtKB-SubCell"/>
</dbReference>
<dbReference type="InterPro" id="IPR043216">
    <property type="entry name" value="PAP-like"/>
</dbReference>
<comment type="similarity">
    <text evidence="2">Belongs to the PA-phosphatase related phosphoesterase family.</text>
</comment>
<keyword evidence="8" id="KW-0560">Oxidoreductase</keyword>
<evidence type="ECO:0000256" key="5">
    <source>
        <dbReference type="ARBA" id="ARBA00023136"/>
    </source>
</evidence>
<keyword evidence="3 6" id="KW-0812">Transmembrane</keyword>
<accession>A0A1Y2DRN7</accession>
<evidence type="ECO:0000256" key="6">
    <source>
        <dbReference type="SAM" id="Phobius"/>
    </source>
</evidence>
<feature type="transmembrane region" description="Helical" evidence="6">
    <location>
        <begin position="12"/>
        <end position="34"/>
    </location>
</feature>
<dbReference type="PANTHER" id="PTHR10165:SF84">
    <property type="entry name" value="PHOSPHATIDIC ACID PHOSPHATASE BETA"/>
    <property type="match status" value="1"/>
</dbReference>
<dbReference type="AlphaFoldDB" id="A0A1Y2DRN7"/>
<feature type="transmembrane region" description="Helical" evidence="6">
    <location>
        <begin position="171"/>
        <end position="189"/>
    </location>
</feature>
<evidence type="ECO:0000256" key="4">
    <source>
        <dbReference type="ARBA" id="ARBA00022989"/>
    </source>
</evidence>
<dbReference type="PANTHER" id="PTHR10165">
    <property type="entry name" value="LIPID PHOSPHATE PHOSPHATASE"/>
    <property type="match status" value="1"/>
</dbReference>
<dbReference type="InterPro" id="IPR000326">
    <property type="entry name" value="PAP2/HPO"/>
</dbReference>
<protein>
    <submittedName>
        <fullName evidence="8">Phosphatidic acid phosphatase type 2/haloperoxidase</fullName>
    </submittedName>
</protein>
<feature type="transmembrane region" description="Helical" evidence="6">
    <location>
        <begin position="229"/>
        <end position="250"/>
    </location>
</feature>
<feature type="domain" description="Phosphatidic acid phosphatase type 2/haloperoxidase" evidence="7">
    <location>
        <begin position="102"/>
        <end position="248"/>
    </location>
</feature>
<keyword evidence="8" id="KW-0575">Peroxidase</keyword>
<dbReference type="EMBL" id="MCGR01000071">
    <property type="protein sequence ID" value="ORY61907.1"/>
    <property type="molecule type" value="Genomic_DNA"/>
</dbReference>
<name>A0A1Y2DRN7_9BASI</name>
<dbReference type="GO" id="GO:0004601">
    <property type="term" value="F:peroxidase activity"/>
    <property type="evidence" value="ECO:0007669"/>
    <property type="project" value="UniProtKB-KW"/>
</dbReference>
<dbReference type="GO" id="GO:0008195">
    <property type="term" value="F:phosphatidate phosphatase activity"/>
    <property type="evidence" value="ECO:0007669"/>
    <property type="project" value="TreeGrafter"/>
</dbReference>
<evidence type="ECO:0000256" key="2">
    <source>
        <dbReference type="ARBA" id="ARBA00008816"/>
    </source>
</evidence>
<dbReference type="Proteomes" id="UP000193467">
    <property type="component" value="Unassembled WGS sequence"/>
</dbReference>
<dbReference type="Pfam" id="PF01569">
    <property type="entry name" value="PAP2"/>
    <property type="match status" value="1"/>
</dbReference>
<dbReference type="InterPro" id="IPR036938">
    <property type="entry name" value="PAP2/HPO_sf"/>
</dbReference>
<dbReference type="Gene3D" id="1.20.144.10">
    <property type="entry name" value="Phosphatidic acid phosphatase type 2/haloperoxidase"/>
    <property type="match status" value="1"/>
</dbReference>
<comment type="caution">
    <text evidence="8">The sequence shown here is derived from an EMBL/GenBank/DDBJ whole genome shotgun (WGS) entry which is preliminary data.</text>
</comment>
<dbReference type="CDD" id="cd03390">
    <property type="entry name" value="PAP2_containing_1_like"/>
    <property type="match status" value="1"/>
</dbReference>
<dbReference type="OrthoDB" id="10030083at2759"/>
<dbReference type="InParanoid" id="A0A1Y2DRN7"/>
<keyword evidence="4 6" id="KW-1133">Transmembrane helix</keyword>
<dbReference type="SMART" id="SM00014">
    <property type="entry name" value="acidPPc"/>
    <property type="match status" value="1"/>
</dbReference>
<feature type="transmembrane region" description="Helical" evidence="6">
    <location>
        <begin position="201"/>
        <end position="223"/>
    </location>
</feature>